<gene>
    <name evidence="2" type="ORF">CF651_24475</name>
</gene>
<sequence>MTDKIAVQFRKSLRTRHAFERLKHCKGCSSYSVLWGDRCLKCGAEGKFVPLKELTASIHRRNAIRDGLILGSISLGAFAIAGTFMEMALALLAGIGLLVGYVLLNGRYAEAMHRKALYQLLLYENQAIREGLLLDIDDAANDLKTDDYKSAYEKLREIGYLITGNQVKVLKLMCLNHFILRSDMDLELSTVIPEAFDKDFIRYLTEVCKVSPQLVGRETLNYVVKNRVLIEALPDGREIMALVAGSALRVKAYVVQYEELIADFVDQFPKDRLLRLYRLIQESPSDYLLLYGKVTETVKRKYGAEPAFQTSAAAGGEADE</sequence>
<protein>
    <submittedName>
        <fullName evidence="2">Uncharacterized protein</fullName>
    </submittedName>
</protein>
<feature type="transmembrane region" description="Helical" evidence="1">
    <location>
        <begin position="63"/>
        <end position="81"/>
    </location>
</feature>
<organism evidence="2 3">
    <name type="scientific">Paenibacillus rigui</name>
    <dbReference type="NCBI Taxonomy" id="554312"/>
    <lineage>
        <taxon>Bacteria</taxon>
        <taxon>Bacillati</taxon>
        <taxon>Bacillota</taxon>
        <taxon>Bacilli</taxon>
        <taxon>Bacillales</taxon>
        <taxon>Paenibacillaceae</taxon>
        <taxon>Paenibacillus</taxon>
    </lineage>
</organism>
<keyword evidence="3" id="KW-1185">Reference proteome</keyword>
<keyword evidence="1" id="KW-1133">Transmembrane helix</keyword>
<dbReference type="RefSeq" id="WP_094017506.1">
    <property type="nucleotide sequence ID" value="NZ_NMQW01000039.1"/>
</dbReference>
<proteinExistence type="predicted"/>
<dbReference type="OrthoDB" id="2925556at2"/>
<keyword evidence="1" id="KW-0812">Transmembrane</keyword>
<feature type="transmembrane region" description="Helical" evidence="1">
    <location>
        <begin position="87"/>
        <end position="104"/>
    </location>
</feature>
<dbReference type="Proteomes" id="UP000215509">
    <property type="component" value="Unassembled WGS sequence"/>
</dbReference>
<reference evidence="2 3" key="1">
    <citation type="submission" date="2017-07" db="EMBL/GenBank/DDBJ databases">
        <title>Genome sequencing and assembly of Paenibacillus rigui.</title>
        <authorList>
            <person name="Mayilraj S."/>
        </authorList>
    </citation>
    <scope>NUCLEOTIDE SEQUENCE [LARGE SCALE GENOMIC DNA]</scope>
    <source>
        <strain evidence="2 3">JCM 16352</strain>
    </source>
</reference>
<evidence type="ECO:0000313" key="2">
    <source>
        <dbReference type="EMBL" id="OXM83749.1"/>
    </source>
</evidence>
<evidence type="ECO:0000313" key="3">
    <source>
        <dbReference type="Proteomes" id="UP000215509"/>
    </source>
</evidence>
<dbReference type="EMBL" id="NMQW01000039">
    <property type="protein sequence ID" value="OXM83749.1"/>
    <property type="molecule type" value="Genomic_DNA"/>
</dbReference>
<keyword evidence="1" id="KW-0472">Membrane</keyword>
<evidence type="ECO:0000256" key="1">
    <source>
        <dbReference type="SAM" id="Phobius"/>
    </source>
</evidence>
<dbReference type="AlphaFoldDB" id="A0A229ULG3"/>
<accession>A0A229ULG3</accession>
<comment type="caution">
    <text evidence="2">The sequence shown here is derived from an EMBL/GenBank/DDBJ whole genome shotgun (WGS) entry which is preliminary data.</text>
</comment>
<name>A0A229ULG3_9BACL</name>